<feature type="region of interest" description="Disordered" evidence="1">
    <location>
        <begin position="60"/>
        <end position="92"/>
    </location>
</feature>
<dbReference type="AlphaFoldDB" id="A0A423SCE5"/>
<evidence type="ECO:0000313" key="3">
    <source>
        <dbReference type="Proteomes" id="UP000283509"/>
    </source>
</evidence>
<accession>A0A423SCE5</accession>
<evidence type="ECO:0000256" key="1">
    <source>
        <dbReference type="SAM" id="MobiDB-lite"/>
    </source>
</evidence>
<feature type="region of interest" description="Disordered" evidence="1">
    <location>
        <begin position="1"/>
        <end position="31"/>
    </location>
</feature>
<sequence>MNQPPGPPRSEARDLRVTRKPLQKPQGRRTEVFEPEEALWVEEGIGWRKGSQVLWVEEGSQGAARKGSQRKGSQGQEVCCGSRKGSQGAVQGAVGRGRESGCCWFEGSQGLSQVRGSRKGSQGACGRGRESGCCGSRKGSQGAVGRGRGVRVLLVEEGESGAVGRGREGCCGSRRGVRVSQRKGSQGAVGRGRESGCCGRGRGVRVAVVEEGSQGAVGRGRGVRVLLGSRKGSQGAVGQEGESAVGRGRESGCCGRGRESGCCGSRKGRVLWVEEGESGCCWSAVVMCEGTEANISPYSPWDPGSVNGTAEVSVSAMPKSLRHSDPRSVGRAPAEPGTLTVPLDEQRQLKLPRVSLTATLHGSAVLVCEAPARDRPGLGSVTRWSLTQAAMHVHTAARTLMPINSPLRTHVQAATQSLVMPVRKEQAPPRPLLPTEGSSSSSAPPLANRRPHPSGRPPSRPQQDAPLPVTVVFAPPHPPAALKQVIEARHLKVLTLGRVPQEANKRVTCHASG</sequence>
<evidence type="ECO:0000313" key="2">
    <source>
        <dbReference type="EMBL" id="ROT61902.1"/>
    </source>
</evidence>
<dbReference type="EMBL" id="QCYY01003940">
    <property type="protein sequence ID" value="ROT61902.1"/>
    <property type="molecule type" value="Genomic_DNA"/>
</dbReference>
<feature type="region of interest" description="Disordered" evidence="1">
    <location>
        <begin position="318"/>
        <end position="337"/>
    </location>
</feature>
<reference evidence="2 3" key="1">
    <citation type="submission" date="2018-04" db="EMBL/GenBank/DDBJ databases">
        <authorList>
            <person name="Zhang X."/>
            <person name="Yuan J."/>
            <person name="Li F."/>
            <person name="Xiang J."/>
        </authorList>
    </citation>
    <scope>NUCLEOTIDE SEQUENCE [LARGE SCALE GENOMIC DNA]</scope>
    <source>
        <tissue evidence="2">Muscle</tissue>
    </source>
</reference>
<protein>
    <submittedName>
        <fullName evidence="2">Uncharacterized protein</fullName>
    </submittedName>
</protein>
<keyword evidence="3" id="KW-1185">Reference proteome</keyword>
<organism evidence="2 3">
    <name type="scientific">Penaeus vannamei</name>
    <name type="common">Whiteleg shrimp</name>
    <name type="synonym">Litopenaeus vannamei</name>
    <dbReference type="NCBI Taxonomy" id="6689"/>
    <lineage>
        <taxon>Eukaryota</taxon>
        <taxon>Metazoa</taxon>
        <taxon>Ecdysozoa</taxon>
        <taxon>Arthropoda</taxon>
        <taxon>Crustacea</taxon>
        <taxon>Multicrustacea</taxon>
        <taxon>Malacostraca</taxon>
        <taxon>Eumalacostraca</taxon>
        <taxon>Eucarida</taxon>
        <taxon>Decapoda</taxon>
        <taxon>Dendrobranchiata</taxon>
        <taxon>Penaeoidea</taxon>
        <taxon>Penaeidae</taxon>
        <taxon>Penaeus</taxon>
    </lineage>
</organism>
<comment type="caution">
    <text evidence="2">The sequence shown here is derived from an EMBL/GenBank/DDBJ whole genome shotgun (WGS) entry which is preliminary data.</text>
</comment>
<gene>
    <name evidence="2" type="ORF">C7M84_020280</name>
</gene>
<dbReference type="Proteomes" id="UP000283509">
    <property type="component" value="Unassembled WGS sequence"/>
</dbReference>
<feature type="region of interest" description="Disordered" evidence="1">
    <location>
        <begin position="114"/>
        <end position="134"/>
    </location>
</feature>
<feature type="region of interest" description="Disordered" evidence="1">
    <location>
        <begin position="419"/>
        <end position="473"/>
    </location>
</feature>
<reference evidence="2 3" key="2">
    <citation type="submission" date="2019-01" db="EMBL/GenBank/DDBJ databases">
        <title>The decoding of complex shrimp genome reveals the adaptation for benthos swimmer, frequently molting mechanism and breeding impact on genome.</title>
        <authorList>
            <person name="Sun Y."/>
            <person name="Gao Y."/>
            <person name="Yu Y."/>
        </authorList>
    </citation>
    <scope>NUCLEOTIDE SEQUENCE [LARGE SCALE GENOMIC DNA]</scope>
    <source>
        <tissue evidence="2">Muscle</tissue>
    </source>
</reference>
<proteinExistence type="predicted"/>
<name>A0A423SCE5_PENVA</name>